<accession>A0A803QYB0</accession>
<organism evidence="1 2">
    <name type="scientific">Cannabis sativa</name>
    <name type="common">Hemp</name>
    <name type="synonym">Marijuana</name>
    <dbReference type="NCBI Taxonomy" id="3483"/>
    <lineage>
        <taxon>Eukaryota</taxon>
        <taxon>Viridiplantae</taxon>
        <taxon>Streptophyta</taxon>
        <taxon>Embryophyta</taxon>
        <taxon>Tracheophyta</taxon>
        <taxon>Spermatophyta</taxon>
        <taxon>Magnoliopsida</taxon>
        <taxon>eudicotyledons</taxon>
        <taxon>Gunneridae</taxon>
        <taxon>Pentapetalae</taxon>
        <taxon>rosids</taxon>
        <taxon>fabids</taxon>
        <taxon>Rosales</taxon>
        <taxon>Cannabaceae</taxon>
        <taxon>Cannabis</taxon>
    </lineage>
</organism>
<dbReference type="AlphaFoldDB" id="A0A803QYB0"/>
<keyword evidence="2" id="KW-1185">Reference proteome</keyword>
<reference evidence="1" key="1">
    <citation type="submission" date="2018-11" db="EMBL/GenBank/DDBJ databases">
        <authorList>
            <person name="Grassa J C."/>
        </authorList>
    </citation>
    <scope>NUCLEOTIDE SEQUENCE [LARGE SCALE GENOMIC DNA]</scope>
</reference>
<dbReference type="EnsemblPlants" id="novel_model_2858_5bd9a17a.3.5bd9b137">
    <property type="protein sequence ID" value="cds.novel_model_2858_5bd9a17a.3.5bd9b137"/>
    <property type="gene ID" value="novel_gene_1528_5bd9a17a"/>
</dbReference>
<dbReference type="EMBL" id="UZAU01000362">
    <property type="status" value="NOT_ANNOTATED_CDS"/>
    <property type="molecule type" value="Genomic_DNA"/>
</dbReference>
<proteinExistence type="predicted"/>
<dbReference type="Gramene" id="novel_model_2858_5bd9a17a.3.5bd9b137">
    <property type="protein sequence ID" value="cds.novel_model_2858_5bd9a17a.3.5bd9b137"/>
    <property type="gene ID" value="novel_gene_1528_5bd9a17a"/>
</dbReference>
<reference evidence="1" key="2">
    <citation type="submission" date="2021-03" db="UniProtKB">
        <authorList>
            <consortium name="EnsemblPlants"/>
        </authorList>
    </citation>
    <scope>IDENTIFICATION</scope>
</reference>
<evidence type="ECO:0000313" key="1">
    <source>
        <dbReference type="EnsemblPlants" id="cds.novel_model_2858_5bd9a17a.3.5bd9b137"/>
    </source>
</evidence>
<gene>
    <name evidence="1" type="primary">LOC115712667</name>
</gene>
<dbReference type="Proteomes" id="UP000596661">
    <property type="component" value="Chromosome 4"/>
</dbReference>
<sequence>MAEVASNKEGYSYQEYNDTQKNVFDLNTFVGDLNVEEDTNRYMCGLYPVLNICKRFYVENEIMTI</sequence>
<protein>
    <submittedName>
        <fullName evidence="1">Uncharacterized protein</fullName>
    </submittedName>
</protein>
<name>A0A803QYB0_CANSA</name>
<evidence type="ECO:0000313" key="2">
    <source>
        <dbReference type="Proteomes" id="UP000596661"/>
    </source>
</evidence>